<evidence type="ECO:0000313" key="3">
    <source>
        <dbReference type="EMBL" id="ACR41490.1"/>
    </source>
</evidence>
<evidence type="ECO:0000256" key="1">
    <source>
        <dbReference type="ARBA" id="ARBA00023118"/>
    </source>
</evidence>
<dbReference type="Proteomes" id="UP000001479">
    <property type="component" value="Chromosome"/>
</dbReference>
<evidence type="ECO:0000313" key="4">
    <source>
        <dbReference type="Proteomes" id="UP000001479"/>
    </source>
</evidence>
<dbReference type="InterPro" id="IPR010172">
    <property type="entry name" value="CRISPR-assoc_prot_TM1791"/>
</dbReference>
<dbReference type="InterPro" id="IPR005537">
    <property type="entry name" value="RAMP_III_fam"/>
</dbReference>
<dbReference type="GeneID" id="7941101"/>
<dbReference type="Pfam" id="PF03787">
    <property type="entry name" value="RAMPs"/>
    <property type="match status" value="1"/>
</dbReference>
<organism evidence="3 4">
    <name type="scientific">Saccharolobus islandicus (strain M.16.4 / Kamchatka #3)</name>
    <name type="common">Sulfolobus islandicus</name>
    <dbReference type="NCBI Taxonomy" id="426118"/>
    <lineage>
        <taxon>Archaea</taxon>
        <taxon>Thermoproteota</taxon>
        <taxon>Thermoprotei</taxon>
        <taxon>Sulfolobales</taxon>
        <taxon>Sulfolobaceae</taxon>
        <taxon>Saccharolobus</taxon>
    </lineage>
</organism>
<reference evidence="3 4" key="1">
    <citation type="journal article" date="2009" name="Proc. Natl. Acad. Sci. U.S.A.">
        <title>Biogeography of the Sulfolobus islandicus pan-genome.</title>
        <authorList>
            <person name="Reno M.L."/>
            <person name="Held N.L."/>
            <person name="Fields C.J."/>
            <person name="Burke P.V."/>
            <person name="Whitaker R.J."/>
        </authorList>
    </citation>
    <scope>NUCLEOTIDE SEQUENCE [LARGE SCALE GENOMIC DNA]</scope>
    <source>
        <strain evidence="4">M.16.4 / Kamchatka #3</strain>
    </source>
</reference>
<dbReference type="NCBIfam" id="TIGR01898">
    <property type="entry name" value="cas_TM1791_cmr6"/>
    <property type="match status" value="1"/>
</dbReference>
<protein>
    <submittedName>
        <fullName evidence="3">CRISPR-associated RAMP protein, Cmr6 family</fullName>
    </submittedName>
</protein>
<dbReference type="HOGENOM" id="CLU_053305_3_0_2"/>
<dbReference type="KEGG" id="sid:M164_0877"/>
<dbReference type="PANTHER" id="PTHR39965:SF1">
    <property type="entry name" value="CRISPR SYSTEM CMR SUBUNIT CMR6"/>
    <property type="match status" value="1"/>
</dbReference>
<evidence type="ECO:0000259" key="2">
    <source>
        <dbReference type="Pfam" id="PF03787"/>
    </source>
</evidence>
<dbReference type="GO" id="GO:0051607">
    <property type="term" value="P:defense response to virus"/>
    <property type="evidence" value="ECO:0007669"/>
    <property type="project" value="UniProtKB-KW"/>
</dbReference>
<proteinExistence type="predicted"/>
<dbReference type="EMBL" id="CP001402">
    <property type="protein sequence ID" value="ACR41490.1"/>
    <property type="molecule type" value="Genomic_DNA"/>
</dbReference>
<dbReference type="RefSeq" id="WP_012735765.1">
    <property type="nucleotide sequence ID" value="NC_012726.1"/>
</dbReference>
<name>C4KFX6_SACI6</name>
<gene>
    <name evidence="3" type="ordered locus">M164_0877</name>
</gene>
<feature type="domain" description="CRISPR type III-associated protein" evidence="2">
    <location>
        <begin position="90"/>
        <end position="227"/>
    </location>
</feature>
<accession>C4KFX6</accession>
<dbReference type="AlphaFoldDB" id="C4KFX6"/>
<sequence>MVNSLLNAIKTYIEYLKEGNNTKLNAKENAMRQLVSYSLNTSTINAYITDLYKALEKSNKCFIEMRFKTLRKFISGWSPIYFITEVPMSWDLILDTPYIAGSTIKGIVRDNFKELTNDDKKTSCIFGDTSGVGKVIFFNAYPISSGQILDYDIITPHYNGADNEYDVNPVPIKFLAINEGVEFITFIAFDKKELEECGKDSLSQLLQSFLFSMKMGWGRRTSRGYGDLEIVSKEVEIKCPSS</sequence>
<keyword evidence="1" id="KW-0051">Antiviral defense</keyword>
<dbReference type="PANTHER" id="PTHR39965">
    <property type="entry name" value="CRISPR SYSTEM CMR SUBUNIT CMR6"/>
    <property type="match status" value="1"/>
</dbReference>